<protein>
    <submittedName>
        <fullName evidence="10">Type II secretion system F family protein</fullName>
    </submittedName>
</protein>
<dbReference type="PANTHER" id="PTHR30012">
    <property type="entry name" value="GENERAL SECRETION PATHWAY PROTEIN"/>
    <property type="match status" value="1"/>
</dbReference>
<gene>
    <name evidence="10" type="ORF">F0U83_03470</name>
</gene>
<evidence type="ECO:0000256" key="1">
    <source>
        <dbReference type="ARBA" id="ARBA00004429"/>
    </source>
</evidence>
<evidence type="ECO:0000256" key="4">
    <source>
        <dbReference type="ARBA" id="ARBA00022519"/>
    </source>
</evidence>
<evidence type="ECO:0000256" key="6">
    <source>
        <dbReference type="ARBA" id="ARBA00022989"/>
    </source>
</evidence>
<dbReference type="PANTHER" id="PTHR30012:SF0">
    <property type="entry name" value="TYPE II SECRETION SYSTEM PROTEIN F-RELATED"/>
    <property type="match status" value="1"/>
</dbReference>
<feature type="transmembrane region" description="Helical" evidence="8">
    <location>
        <begin position="222"/>
        <end position="241"/>
    </location>
</feature>
<dbReference type="GO" id="GO:0015628">
    <property type="term" value="P:protein secretion by the type II secretion system"/>
    <property type="evidence" value="ECO:0007669"/>
    <property type="project" value="TreeGrafter"/>
</dbReference>
<feature type="domain" description="Type II secretion system protein GspF" evidence="9">
    <location>
        <begin position="272"/>
        <end position="393"/>
    </location>
</feature>
<dbReference type="RefSeq" id="WP_138986541.1">
    <property type="nucleotide sequence ID" value="NZ_CP043869.1"/>
</dbReference>
<dbReference type="GO" id="GO:0005886">
    <property type="term" value="C:plasma membrane"/>
    <property type="evidence" value="ECO:0007669"/>
    <property type="project" value="UniProtKB-SubCell"/>
</dbReference>
<dbReference type="InterPro" id="IPR042094">
    <property type="entry name" value="T2SS_GspF_sf"/>
</dbReference>
<keyword evidence="11" id="KW-1185">Reference proteome</keyword>
<dbReference type="FunFam" id="1.20.81.30:FF:000001">
    <property type="entry name" value="Type II secretion system protein F"/>
    <property type="match status" value="2"/>
</dbReference>
<feature type="transmembrane region" description="Helical" evidence="8">
    <location>
        <begin position="276"/>
        <end position="297"/>
    </location>
</feature>
<dbReference type="KEGG" id="ncu:F0U83_03470"/>
<evidence type="ECO:0000256" key="8">
    <source>
        <dbReference type="SAM" id="Phobius"/>
    </source>
</evidence>
<keyword evidence="7 8" id="KW-0472">Membrane</keyword>
<evidence type="ECO:0000256" key="5">
    <source>
        <dbReference type="ARBA" id="ARBA00022692"/>
    </source>
</evidence>
<dbReference type="Proteomes" id="UP000324760">
    <property type="component" value="Chromosome"/>
</dbReference>
<name>A0A5P1R8B1_9GAMM</name>
<comment type="subcellular location">
    <subcellularLocation>
        <location evidence="1">Cell inner membrane</location>
        <topology evidence="1">Multi-pass membrane protein</topology>
    </subcellularLocation>
</comment>
<keyword evidence="3" id="KW-1003">Cell membrane</keyword>
<dbReference type="OrthoDB" id="9805682at2"/>
<feature type="domain" description="Type II secretion system protein GspF" evidence="9">
    <location>
        <begin position="71"/>
        <end position="192"/>
    </location>
</feature>
<dbReference type="AlphaFoldDB" id="A0A5P1R8B1"/>
<feature type="transmembrane region" description="Helical" evidence="8">
    <location>
        <begin position="376"/>
        <end position="398"/>
    </location>
</feature>
<evidence type="ECO:0000256" key="7">
    <source>
        <dbReference type="ARBA" id="ARBA00023136"/>
    </source>
</evidence>
<dbReference type="PRINTS" id="PR00812">
    <property type="entry name" value="BCTERIALGSPF"/>
</dbReference>
<proteinExistence type="inferred from homology"/>
<evidence type="ECO:0000313" key="10">
    <source>
        <dbReference type="EMBL" id="QEQ95837.1"/>
    </source>
</evidence>
<dbReference type="Gene3D" id="1.20.81.30">
    <property type="entry name" value="Type II secretion system (T2SS), domain F"/>
    <property type="match status" value="2"/>
</dbReference>
<keyword evidence="5 8" id="KW-0812">Transmembrane</keyword>
<accession>A0A5P1R8B1</accession>
<reference evidence="10 11" key="1">
    <citation type="journal article" date="2019" name="Biochem. Eng. J.">
        <title>Metabolic engineering of the marine bacteria Neptunomonas concharum for the production of acetoin and meso-2,3-butanediol from acetate.</title>
        <authorList>
            <person name="Li W."/>
            <person name="Pu N."/>
            <person name="Liu C.-X."/>
            <person name="Yuan Q.-P."/>
            <person name="Li Z.-J."/>
        </authorList>
    </citation>
    <scope>NUCLEOTIDE SEQUENCE [LARGE SCALE GENOMIC DNA]</scope>
    <source>
        <strain evidence="10 11">JCM17730</strain>
    </source>
</reference>
<evidence type="ECO:0000256" key="3">
    <source>
        <dbReference type="ARBA" id="ARBA00022475"/>
    </source>
</evidence>
<sequence length="403" mass="43256">MAEFFYRAAKRDGSLTEGVLTADSKALALRQLKLQGLTLLKLDEMGDGSRQGKSQAQQASLARNEVLSVTNELAVLLRAGLPIDRALKILIEMSASPNQIRVLTSILETVKSGKGLSQALAPYESTFGYFYINMIRAGEASGQLGDVLTRLAAYLENAKEIRSSVVSALVYPAILLVVATLSIFLMLGFVVPQFETLFSDMGDALPTLTRGVIDAGNAVKSYGWVMLIVVFIIGFMIRQWASSDRGALKKDQFILSLPIVGSVAFKYEMAKFSRTLGTLLGNGVSLLSALSIAIGAVGNRQVKASLSVLEPAVKQGERMSLALQKTEAFTPMVVQMIRVGEESGSLDNMMLELAKVYDNEVQSGVKRGLTLLEPMLILGMGGAIAVIIIAILMGILSVNDLAV</sequence>
<keyword evidence="4" id="KW-0997">Cell inner membrane</keyword>
<dbReference type="Pfam" id="PF00482">
    <property type="entry name" value="T2SSF"/>
    <property type="match status" value="2"/>
</dbReference>
<evidence type="ECO:0000256" key="2">
    <source>
        <dbReference type="ARBA" id="ARBA00005745"/>
    </source>
</evidence>
<evidence type="ECO:0000313" key="11">
    <source>
        <dbReference type="Proteomes" id="UP000324760"/>
    </source>
</evidence>
<dbReference type="InterPro" id="IPR003004">
    <property type="entry name" value="GspF/PilC"/>
</dbReference>
<dbReference type="InterPro" id="IPR018076">
    <property type="entry name" value="T2SS_GspF_dom"/>
</dbReference>
<feature type="transmembrane region" description="Helical" evidence="8">
    <location>
        <begin position="169"/>
        <end position="191"/>
    </location>
</feature>
<dbReference type="EMBL" id="CP043869">
    <property type="protein sequence ID" value="QEQ95837.1"/>
    <property type="molecule type" value="Genomic_DNA"/>
</dbReference>
<comment type="similarity">
    <text evidence="2">Belongs to the GSP F family.</text>
</comment>
<organism evidence="10 11">
    <name type="scientific">Neptunomonas concharum</name>
    <dbReference type="NCBI Taxonomy" id="1031538"/>
    <lineage>
        <taxon>Bacteria</taxon>
        <taxon>Pseudomonadati</taxon>
        <taxon>Pseudomonadota</taxon>
        <taxon>Gammaproteobacteria</taxon>
        <taxon>Oceanospirillales</taxon>
        <taxon>Oceanospirillaceae</taxon>
        <taxon>Neptunomonas</taxon>
    </lineage>
</organism>
<evidence type="ECO:0000259" key="9">
    <source>
        <dbReference type="Pfam" id="PF00482"/>
    </source>
</evidence>
<keyword evidence="6 8" id="KW-1133">Transmembrane helix</keyword>